<dbReference type="AlphaFoldDB" id="A0A6N6N4Z5"/>
<dbReference type="NCBIfam" id="TIGR03313">
    <property type="entry name" value="Se_sel_red_Mo"/>
    <property type="match status" value="1"/>
</dbReference>
<dbReference type="Gene3D" id="3.90.1170.50">
    <property type="entry name" value="Aldehyde oxidase/xanthine dehydrogenase, a/b hammerhead"/>
    <property type="match status" value="1"/>
</dbReference>
<dbReference type="Pfam" id="PF01799">
    <property type="entry name" value="Fer2_2"/>
    <property type="match status" value="1"/>
</dbReference>
<dbReference type="OrthoDB" id="9775084at2"/>
<dbReference type="Pfam" id="PF01315">
    <property type="entry name" value="Ald_Xan_dh_C"/>
    <property type="match status" value="1"/>
</dbReference>
<gene>
    <name evidence="5" type="ORF">F8A88_02350</name>
</gene>
<feature type="domain" description="Aldehyde oxidase/xanthine dehydrogenase a/b hammerhead" evidence="4">
    <location>
        <begin position="186"/>
        <end position="298"/>
    </location>
</feature>
<keyword evidence="6" id="KW-1185">Reference proteome</keyword>
<dbReference type="SUPFAM" id="SSF47741">
    <property type="entry name" value="CO dehydrogenase ISP C-domain like"/>
    <property type="match status" value="1"/>
</dbReference>
<dbReference type="RefSeq" id="WP_151149458.1">
    <property type="nucleotide sequence ID" value="NZ_WAIE01000001.1"/>
</dbReference>
<keyword evidence="3" id="KW-0560">Oxidoreductase</keyword>
<name>A0A6N6N4Z5_9BACT</name>
<evidence type="ECO:0000256" key="3">
    <source>
        <dbReference type="ARBA" id="ARBA00023002"/>
    </source>
</evidence>
<sequence length="956" mass="103401">MRIQFTLNGIARTVTVEPGMNAQKFLQTVMHIPSVRSGDDGTGYIGNDVILVDQTPMSAQRLIAAQLHGRDIRTVESLSPEPGKLSDLQRALVDSGAVQDGYNSPAAALLLHDLLNRVAEPDRAQVQDALSGLFVRDCGYEPFFTAIELYLARRQGRDMEPAPSFRPEYREVGKPRARVDGQGLAGGMKAFVEDRVAPEALVLHMLRSPHAHAYITEIDTSEAETMPGVHLIVTHENCPETNYTQAGQGFPEPSPHDRRMFNRKVRHVGDRVAAVVAETHEAAQAAMDRIRVEYEVLEPVLNIEQAEREGAPLVHGGPQEYVVGAPDDLDEMNRDSDPRDGKITYQFPIGANPRKNIAASISGGLGDTEAGFEQADVVLEQTYKTGQIYCTPPETHVVYTHMDNNRVVVHASTQVPWHVRRLVATVLGLPQNRVRVVKERVGGGYGSKQDILLEDVCAWATYRTNRPVYSHYTRTEEFTACSSRHPMTIRVKLGAKKDGTLTAVEMHSKADTGPYGNHCLTVPMNACSKSLPLFLCDNVSFSVTIFYSNILPTGAYQGYGAPQGSFALQTAIAELAHELGMSHMDVVEKNRVRQGSRLELMRILGEGREGVAADIESCGLGDALKRGAQSMELDTPATSNDPDVCIGKGFAIIQQGSGLPGLDQANGRVCLCSDGSVLVQQGGADLGTGLDTVMAKMAAETMQVPLDKVAVVSGDTDATPFDTGAYASSGTFFSGGAAMLAARDLHKKVLKRAAHILETSVDDLRLDYPGVVTGGPRELTLAQIAHDAESGEGLGPIWGRGSFTTEHHAIPYGAHFAQVAVNKRTGEVRVQKYHALHDCGTPINPELAAGQIYGGALKSMGHALWEEMVLDETGTPENPTMEEYCAPGMLDIPEDFRADFVVTDDPHGPFGAKSISEIATNGAAPAIAEAIHDAVGVWIRDWPFTPEKILRAMGTL</sequence>
<dbReference type="PIRSF" id="PIRSF000127">
    <property type="entry name" value="Xanthine_DH"/>
    <property type="match status" value="1"/>
</dbReference>
<reference evidence="5 6" key="1">
    <citation type="journal article" date="2017" name="Int. J. Syst. Evol. Microbiol.">
        <title>Desulfovibrio senegalensis sp. nov., a mesophilic sulfate reducer isolated from marine sediment.</title>
        <authorList>
            <person name="Thioye A."/>
            <person name="Gam Z.B.A."/>
            <person name="Mbengue M."/>
            <person name="Cayol J.L."/>
            <person name="Joseph-Bartoli M."/>
            <person name="Toure-Kane C."/>
            <person name="Labat M."/>
        </authorList>
    </citation>
    <scope>NUCLEOTIDE SEQUENCE [LARGE SCALE GENOMIC DNA]</scope>
    <source>
        <strain evidence="5 6">DSM 101509</strain>
    </source>
</reference>
<evidence type="ECO:0000259" key="4">
    <source>
        <dbReference type="SMART" id="SM01008"/>
    </source>
</evidence>
<dbReference type="GO" id="GO:0016491">
    <property type="term" value="F:oxidoreductase activity"/>
    <property type="evidence" value="ECO:0007669"/>
    <property type="project" value="UniProtKB-KW"/>
</dbReference>
<dbReference type="Proteomes" id="UP000438699">
    <property type="component" value="Unassembled WGS sequence"/>
</dbReference>
<dbReference type="InterPro" id="IPR008274">
    <property type="entry name" value="AldOxase/xan_DH_MoCoBD1"/>
</dbReference>
<accession>A0A6N6N4Z5</accession>
<dbReference type="InterPro" id="IPR037165">
    <property type="entry name" value="AldOxase/xan_DH_Mopterin-bd_sf"/>
</dbReference>
<dbReference type="InterPro" id="IPR000674">
    <property type="entry name" value="Ald_Oxase/Xan_DH_a/b"/>
</dbReference>
<dbReference type="InterPro" id="IPR046867">
    <property type="entry name" value="AldOxase/xan_DH_MoCoBD2"/>
</dbReference>
<dbReference type="Pfam" id="PF20256">
    <property type="entry name" value="MoCoBD_2"/>
    <property type="match status" value="1"/>
</dbReference>
<dbReference type="SUPFAM" id="SSF56003">
    <property type="entry name" value="Molybdenum cofactor-binding domain"/>
    <property type="match status" value="1"/>
</dbReference>
<dbReference type="PANTHER" id="PTHR11908:SF132">
    <property type="entry name" value="ALDEHYDE OXIDASE 1-RELATED"/>
    <property type="match status" value="1"/>
</dbReference>
<comment type="caution">
    <text evidence="5">The sequence shown here is derived from an EMBL/GenBank/DDBJ whole genome shotgun (WGS) entry which is preliminary data.</text>
</comment>
<dbReference type="InterPro" id="IPR012675">
    <property type="entry name" value="Beta-grasp_dom_sf"/>
</dbReference>
<dbReference type="InterPro" id="IPR017699">
    <property type="entry name" value="Mo-bd_YgfN/XdhD"/>
</dbReference>
<comment type="similarity">
    <text evidence="1">Belongs to the xanthine dehydrogenase family.</text>
</comment>
<dbReference type="InterPro" id="IPR002888">
    <property type="entry name" value="2Fe-2S-bd"/>
</dbReference>
<proteinExistence type="inferred from homology"/>
<organism evidence="5 6">
    <name type="scientific">Pseudodesulfovibrio senegalensis</name>
    <dbReference type="NCBI Taxonomy" id="1721087"/>
    <lineage>
        <taxon>Bacteria</taxon>
        <taxon>Pseudomonadati</taxon>
        <taxon>Thermodesulfobacteriota</taxon>
        <taxon>Desulfovibrionia</taxon>
        <taxon>Desulfovibrionales</taxon>
        <taxon>Desulfovibrionaceae</taxon>
    </lineage>
</organism>
<protein>
    <submittedName>
        <fullName evidence="5">Molybdopterin-dependent oxidoreductase Mo/Fe-S-binding subunit</fullName>
    </submittedName>
</protein>
<dbReference type="Gene3D" id="1.10.150.120">
    <property type="entry name" value="[2Fe-2S]-binding domain"/>
    <property type="match status" value="1"/>
</dbReference>
<keyword evidence="2" id="KW-0500">Molybdenum</keyword>
<dbReference type="EMBL" id="WAIE01000001">
    <property type="protein sequence ID" value="KAB1443126.1"/>
    <property type="molecule type" value="Genomic_DNA"/>
</dbReference>
<dbReference type="InterPro" id="IPR016208">
    <property type="entry name" value="Ald_Oxase/xanthine_DH-like"/>
</dbReference>
<dbReference type="PANTHER" id="PTHR11908">
    <property type="entry name" value="XANTHINE DEHYDROGENASE"/>
    <property type="match status" value="1"/>
</dbReference>
<evidence type="ECO:0000256" key="1">
    <source>
        <dbReference type="ARBA" id="ARBA00006849"/>
    </source>
</evidence>
<evidence type="ECO:0000313" key="5">
    <source>
        <dbReference type="EMBL" id="KAB1443126.1"/>
    </source>
</evidence>
<evidence type="ECO:0000313" key="6">
    <source>
        <dbReference type="Proteomes" id="UP000438699"/>
    </source>
</evidence>
<dbReference type="InterPro" id="IPR036856">
    <property type="entry name" value="Ald_Oxase/Xan_DH_a/b_sf"/>
</dbReference>
<dbReference type="InterPro" id="IPR036884">
    <property type="entry name" value="2Fe-2S-bd_dom_sf"/>
</dbReference>
<dbReference type="SMART" id="SM01008">
    <property type="entry name" value="Ald_Xan_dh_C"/>
    <property type="match status" value="1"/>
</dbReference>
<dbReference type="Gene3D" id="3.10.20.30">
    <property type="match status" value="1"/>
</dbReference>
<dbReference type="Gene3D" id="3.30.365.10">
    <property type="entry name" value="Aldehyde oxidase/xanthine dehydrogenase, molybdopterin binding domain"/>
    <property type="match status" value="4"/>
</dbReference>
<dbReference type="GO" id="GO:0005506">
    <property type="term" value="F:iron ion binding"/>
    <property type="evidence" value="ECO:0007669"/>
    <property type="project" value="InterPro"/>
</dbReference>
<evidence type="ECO:0000256" key="2">
    <source>
        <dbReference type="ARBA" id="ARBA00022505"/>
    </source>
</evidence>
<dbReference type="Pfam" id="PF02738">
    <property type="entry name" value="MoCoBD_1"/>
    <property type="match status" value="1"/>
</dbReference>
<dbReference type="SUPFAM" id="SSF54665">
    <property type="entry name" value="CO dehydrogenase molybdoprotein N-domain-like"/>
    <property type="match status" value="1"/>
</dbReference>